<accession>A0A2B7Z8Z8</accession>
<reference evidence="1 2" key="1">
    <citation type="submission" date="2017-10" db="EMBL/GenBank/DDBJ databases">
        <title>Comparative genomics in systemic dimorphic fungi from Ajellomycetaceae.</title>
        <authorList>
            <person name="Munoz J.F."/>
            <person name="Mcewen J.G."/>
            <person name="Clay O.K."/>
            <person name="Cuomo C.A."/>
        </authorList>
    </citation>
    <scope>NUCLEOTIDE SEQUENCE [LARGE SCALE GENOMIC DNA]</scope>
    <source>
        <strain evidence="1 2">UAMH4076</strain>
    </source>
</reference>
<protein>
    <submittedName>
        <fullName evidence="1">Uncharacterized protein</fullName>
    </submittedName>
</protein>
<dbReference type="VEuPathDB" id="FungiDB:EMCG_03421"/>
<dbReference type="EMBL" id="PDND01000220">
    <property type="protein sequence ID" value="PGH29673.1"/>
    <property type="molecule type" value="Genomic_DNA"/>
</dbReference>
<evidence type="ECO:0000313" key="1">
    <source>
        <dbReference type="EMBL" id="PGH29673.1"/>
    </source>
</evidence>
<evidence type="ECO:0000313" key="2">
    <source>
        <dbReference type="Proteomes" id="UP000226031"/>
    </source>
</evidence>
<proteinExistence type="predicted"/>
<sequence>MATCAGNAEAPNENDVREILHNLKSDPDGITHFGDDGVLRSYSSSGTVIDHARLTNEHLMLAARWLPSDKQNLMKKKWAGVDGFQAPSEQIESPPSHLRPLLLEKPEAYNDLRQMARQVSRPRELQERSDHCSSVLCETDRACVLANCHRCVVYDNLLFTQCI</sequence>
<gene>
    <name evidence="1" type="ORF">GX50_07558</name>
</gene>
<dbReference type="AlphaFoldDB" id="A0A2B7Z8Z8"/>
<organism evidence="1 2">
    <name type="scientific">[Emmonsia] crescens</name>
    <dbReference type="NCBI Taxonomy" id="73230"/>
    <lineage>
        <taxon>Eukaryota</taxon>
        <taxon>Fungi</taxon>
        <taxon>Dikarya</taxon>
        <taxon>Ascomycota</taxon>
        <taxon>Pezizomycotina</taxon>
        <taxon>Eurotiomycetes</taxon>
        <taxon>Eurotiomycetidae</taxon>
        <taxon>Onygenales</taxon>
        <taxon>Ajellomycetaceae</taxon>
        <taxon>Emergomyces</taxon>
    </lineage>
</organism>
<dbReference type="Proteomes" id="UP000226031">
    <property type="component" value="Unassembled WGS sequence"/>
</dbReference>
<keyword evidence="2" id="KW-1185">Reference proteome</keyword>
<comment type="caution">
    <text evidence="1">The sequence shown here is derived from an EMBL/GenBank/DDBJ whole genome shotgun (WGS) entry which is preliminary data.</text>
</comment>
<name>A0A2B7Z8Z8_9EURO</name>